<dbReference type="KEGG" id="tmk:QGN29_09590"/>
<feature type="domain" description="3-keto-alpha-glucoside-1,2-lyase/3-keto-2-hydroxy-glucal hydratase" evidence="2">
    <location>
        <begin position="41"/>
        <end position="235"/>
    </location>
</feature>
<feature type="signal peptide" evidence="1">
    <location>
        <begin position="1"/>
        <end position="21"/>
    </location>
</feature>
<dbReference type="PROSITE" id="PS51257">
    <property type="entry name" value="PROKAR_LIPOPROTEIN"/>
    <property type="match status" value="1"/>
</dbReference>
<dbReference type="GO" id="GO:0016787">
    <property type="term" value="F:hydrolase activity"/>
    <property type="evidence" value="ECO:0007669"/>
    <property type="project" value="InterPro"/>
</dbReference>
<dbReference type="Gene3D" id="2.60.120.560">
    <property type="entry name" value="Exo-inulinase, domain 1"/>
    <property type="match status" value="1"/>
</dbReference>
<name>A0AA52EFY1_9PROT</name>
<proteinExistence type="predicted"/>
<dbReference type="Proteomes" id="UP001268683">
    <property type="component" value="Chromosome"/>
</dbReference>
<dbReference type="InterPro" id="IPR010496">
    <property type="entry name" value="AL/BT2_dom"/>
</dbReference>
<feature type="chain" id="PRO_5041326012" evidence="1">
    <location>
        <begin position="22"/>
        <end position="239"/>
    </location>
</feature>
<reference evidence="3" key="1">
    <citation type="submission" date="2023-04" db="EMBL/GenBank/DDBJ databases">
        <title>Complete genome sequence of Temperatibacter marinus.</title>
        <authorList>
            <person name="Rong J.-C."/>
            <person name="Yi M.-L."/>
            <person name="Zhao Q."/>
        </authorList>
    </citation>
    <scope>NUCLEOTIDE SEQUENCE</scope>
    <source>
        <strain evidence="3">NBRC 110045</strain>
    </source>
</reference>
<organism evidence="3 4">
    <name type="scientific">Temperatibacter marinus</name>
    <dbReference type="NCBI Taxonomy" id="1456591"/>
    <lineage>
        <taxon>Bacteria</taxon>
        <taxon>Pseudomonadati</taxon>
        <taxon>Pseudomonadota</taxon>
        <taxon>Alphaproteobacteria</taxon>
        <taxon>Kordiimonadales</taxon>
        <taxon>Temperatibacteraceae</taxon>
        <taxon>Temperatibacter</taxon>
    </lineage>
</organism>
<keyword evidence="1" id="KW-0732">Signal</keyword>
<evidence type="ECO:0000313" key="4">
    <source>
        <dbReference type="Proteomes" id="UP001268683"/>
    </source>
</evidence>
<gene>
    <name evidence="3" type="ORF">QGN29_09590</name>
</gene>
<sequence>MIKRLKKVGCIMGFCLAVACAEVSLSEKEKGSEDKASKDKGWIILFDGSSTEQWRTYLSDDLNKEWQIIDGALTLTKKGGGDIISKGTYGDFILELEWKISAGGNSGIFYHVIEDAKYSKVYLTGPEYQLLDNKGRSEPPLEQAGSLFALYAPTTDVTKPVGNYNKSRLVVRGAKVEHYLNGSLVTAYDRESSDYQQRVAASKFGKWPGFDSTKTGHIALQDHGDVVAFKNIRIKDLSN</sequence>
<evidence type="ECO:0000313" key="3">
    <source>
        <dbReference type="EMBL" id="WND01804.1"/>
    </source>
</evidence>
<dbReference type="Pfam" id="PF06439">
    <property type="entry name" value="3keto-disac_hyd"/>
    <property type="match status" value="1"/>
</dbReference>
<evidence type="ECO:0000259" key="2">
    <source>
        <dbReference type="Pfam" id="PF06439"/>
    </source>
</evidence>
<dbReference type="RefSeq" id="WP_310797634.1">
    <property type="nucleotide sequence ID" value="NZ_CP123872.1"/>
</dbReference>
<accession>A0AA52EFY1</accession>
<dbReference type="AlphaFoldDB" id="A0AA52EFY1"/>
<evidence type="ECO:0000256" key="1">
    <source>
        <dbReference type="SAM" id="SignalP"/>
    </source>
</evidence>
<protein>
    <submittedName>
        <fullName evidence="3">DUF1080 domain-containing protein</fullName>
    </submittedName>
</protein>
<dbReference type="EMBL" id="CP123872">
    <property type="protein sequence ID" value="WND01804.1"/>
    <property type="molecule type" value="Genomic_DNA"/>
</dbReference>
<keyword evidence="4" id="KW-1185">Reference proteome</keyword>